<reference evidence="3" key="1">
    <citation type="journal article" date="2019" name="Int. J. Syst. Evol. Microbiol.">
        <title>The Global Catalogue of Microorganisms (GCM) 10K type strain sequencing project: providing services to taxonomists for standard genome sequencing and annotation.</title>
        <authorList>
            <consortium name="The Broad Institute Genomics Platform"/>
            <consortium name="The Broad Institute Genome Sequencing Center for Infectious Disease"/>
            <person name="Wu L."/>
            <person name="Ma J."/>
        </authorList>
    </citation>
    <scope>NUCLEOTIDE SEQUENCE [LARGE SCALE GENOMIC DNA]</scope>
    <source>
        <strain evidence="3">NBRC 101365</strain>
    </source>
</reference>
<evidence type="ECO:0000256" key="1">
    <source>
        <dbReference type="SAM" id="Phobius"/>
    </source>
</evidence>
<protein>
    <submittedName>
        <fullName evidence="2">Uncharacterized protein</fullName>
    </submittedName>
</protein>
<evidence type="ECO:0000313" key="2">
    <source>
        <dbReference type="EMBL" id="GLS18755.1"/>
    </source>
</evidence>
<organism evidence="2 3">
    <name type="scientific">Labrys miyagiensis</name>
    <dbReference type="NCBI Taxonomy" id="346912"/>
    <lineage>
        <taxon>Bacteria</taxon>
        <taxon>Pseudomonadati</taxon>
        <taxon>Pseudomonadota</taxon>
        <taxon>Alphaproteobacteria</taxon>
        <taxon>Hyphomicrobiales</taxon>
        <taxon>Xanthobacteraceae</taxon>
        <taxon>Labrys</taxon>
    </lineage>
</organism>
<dbReference type="RefSeq" id="WP_284311627.1">
    <property type="nucleotide sequence ID" value="NZ_BSPC01000015.1"/>
</dbReference>
<accession>A0ABQ6CF10</accession>
<dbReference type="Proteomes" id="UP001156882">
    <property type="component" value="Unassembled WGS sequence"/>
</dbReference>
<evidence type="ECO:0000313" key="3">
    <source>
        <dbReference type="Proteomes" id="UP001156882"/>
    </source>
</evidence>
<gene>
    <name evidence="2" type="ORF">GCM10007874_17720</name>
</gene>
<comment type="caution">
    <text evidence="2">The sequence shown here is derived from an EMBL/GenBank/DDBJ whole genome shotgun (WGS) entry which is preliminary data.</text>
</comment>
<name>A0ABQ6CF10_9HYPH</name>
<sequence>MGWLERVWATLQSPAPWWMSVLLFLLWQWSAADSKAFKASLAILTDRHERLVDSTEQKVRVLEEVLGDVRVSSEGHSHTLAMNEREVIRLRDEIAVLKLKLIQAGIRI</sequence>
<feature type="transmembrane region" description="Helical" evidence="1">
    <location>
        <begin position="15"/>
        <end position="32"/>
    </location>
</feature>
<dbReference type="EMBL" id="BSPC01000015">
    <property type="protein sequence ID" value="GLS18755.1"/>
    <property type="molecule type" value="Genomic_DNA"/>
</dbReference>
<keyword evidence="1" id="KW-0812">Transmembrane</keyword>
<keyword evidence="1" id="KW-0472">Membrane</keyword>
<proteinExistence type="predicted"/>
<keyword evidence="3" id="KW-1185">Reference proteome</keyword>
<keyword evidence="1" id="KW-1133">Transmembrane helix</keyword>